<dbReference type="CDD" id="cd02440">
    <property type="entry name" value="AdoMet_MTases"/>
    <property type="match status" value="1"/>
</dbReference>
<evidence type="ECO:0000256" key="3">
    <source>
        <dbReference type="ARBA" id="ARBA00023066"/>
    </source>
</evidence>
<feature type="binding site" evidence="6">
    <location>
        <position position="64"/>
    </location>
    <ligand>
        <name>spermidine</name>
        <dbReference type="ChEBI" id="CHEBI:57834"/>
    </ligand>
</feature>
<feature type="active site" description="Proton acceptor" evidence="6 7">
    <location>
        <position position="158"/>
    </location>
</feature>
<dbReference type="Pfam" id="PF17284">
    <property type="entry name" value="Spermine_synt_N"/>
    <property type="match status" value="1"/>
</dbReference>
<dbReference type="InterPro" id="IPR037163">
    <property type="entry name" value="Spermidine_synt_N_sf"/>
</dbReference>
<feature type="binding site" evidence="6">
    <location>
        <position position="33"/>
    </location>
    <ligand>
        <name>S-methyl-5'-thioadenosine</name>
        <dbReference type="ChEBI" id="CHEBI:17509"/>
    </ligand>
</feature>
<feature type="binding site" evidence="6">
    <location>
        <begin position="140"/>
        <end position="141"/>
    </location>
    <ligand>
        <name>S-methyl-5'-thioadenosine</name>
        <dbReference type="ChEBI" id="CHEBI:17509"/>
    </ligand>
</feature>
<comment type="catalytic activity">
    <reaction evidence="6">
        <text>S-adenosyl 3-(methylsulfanyl)propylamine + putrescine = S-methyl-5'-thioadenosine + spermidine + H(+)</text>
        <dbReference type="Rhea" id="RHEA:12721"/>
        <dbReference type="ChEBI" id="CHEBI:15378"/>
        <dbReference type="ChEBI" id="CHEBI:17509"/>
        <dbReference type="ChEBI" id="CHEBI:57443"/>
        <dbReference type="ChEBI" id="CHEBI:57834"/>
        <dbReference type="ChEBI" id="CHEBI:326268"/>
        <dbReference type="EC" id="2.5.1.16"/>
    </reaction>
</comment>
<dbReference type="Proteomes" id="UP000094828">
    <property type="component" value="Unassembled WGS sequence"/>
</dbReference>
<reference evidence="9 10" key="1">
    <citation type="submission" date="2016-05" db="EMBL/GenBank/DDBJ databases">
        <title>Genomic and physiological characterization of Planctopirus sp. isolated from fresh water lake.</title>
        <authorList>
            <person name="Subhash Y."/>
            <person name="Ramana C."/>
        </authorList>
    </citation>
    <scope>NUCLEOTIDE SEQUENCE [LARGE SCALE GENOMIC DNA]</scope>
    <source>
        <strain evidence="9 10">JC280</strain>
    </source>
</reference>
<dbReference type="HAMAP" id="MF_00198">
    <property type="entry name" value="Spermidine_synth"/>
    <property type="match status" value="1"/>
</dbReference>
<evidence type="ECO:0000256" key="4">
    <source>
        <dbReference type="ARBA" id="ARBA00023115"/>
    </source>
</evidence>
<dbReference type="PANTHER" id="PTHR43317">
    <property type="entry name" value="THERMOSPERMINE SYNTHASE ACAULIS5"/>
    <property type="match status" value="1"/>
</dbReference>
<comment type="subunit">
    <text evidence="6">Homodimer or homotetramer.</text>
</comment>
<evidence type="ECO:0000256" key="6">
    <source>
        <dbReference type="HAMAP-Rule" id="MF_00198"/>
    </source>
</evidence>
<feature type="binding site" evidence="6">
    <location>
        <position position="88"/>
    </location>
    <ligand>
        <name>spermidine</name>
        <dbReference type="ChEBI" id="CHEBI:57834"/>
    </ligand>
</feature>
<dbReference type="EC" id="2.5.1.16" evidence="6"/>
<dbReference type="GO" id="GO:0004766">
    <property type="term" value="F:spermidine synthase activity"/>
    <property type="evidence" value="ECO:0007669"/>
    <property type="project" value="UniProtKB-UniRule"/>
</dbReference>
<feature type="binding site" evidence="6">
    <location>
        <position position="108"/>
    </location>
    <ligand>
        <name>S-methyl-5'-thioadenosine</name>
        <dbReference type="ChEBI" id="CHEBI:17509"/>
    </ligand>
</feature>
<dbReference type="GO" id="GO:0010487">
    <property type="term" value="F:thermospermine synthase activity"/>
    <property type="evidence" value="ECO:0007669"/>
    <property type="project" value="UniProtKB-EC"/>
</dbReference>
<evidence type="ECO:0000313" key="10">
    <source>
        <dbReference type="Proteomes" id="UP000094828"/>
    </source>
</evidence>
<dbReference type="InterPro" id="IPR029063">
    <property type="entry name" value="SAM-dependent_MTases_sf"/>
</dbReference>
<proteinExistence type="inferred from homology"/>
<comment type="caution">
    <text evidence="6">Lacks conserved residue(s) required for the propagation of feature annotation.</text>
</comment>
<gene>
    <name evidence="6" type="primary">speE</name>
    <name evidence="9" type="ORF">A6X21_07330</name>
</gene>
<comment type="similarity">
    <text evidence="1 6">Belongs to the spermidine/spermine synthase family.</text>
</comment>
<evidence type="ECO:0000256" key="7">
    <source>
        <dbReference type="PROSITE-ProRule" id="PRU00354"/>
    </source>
</evidence>
<keyword evidence="10" id="KW-1185">Reference proteome</keyword>
<dbReference type="InterPro" id="IPR035246">
    <property type="entry name" value="Spermidine_synt_N"/>
</dbReference>
<accession>A0A1C3E939</accession>
<dbReference type="Gene3D" id="2.30.140.10">
    <property type="entry name" value="Spermidine synthase, tetramerisation domain"/>
    <property type="match status" value="1"/>
</dbReference>
<protein>
    <recommendedName>
        <fullName evidence="6">Polyamine aminopropyltransferase</fullName>
    </recommendedName>
    <alternativeName>
        <fullName evidence="6">Putrescine aminopropyltransferase</fullName>
        <shortName evidence="6">PAPT</shortName>
    </alternativeName>
    <alternativeName>
        <fullName evidence="6">Spermidine synthase</fullName>
        <shortName evidence="6">SPDS</shortName>
        <shortName evidence="6">SPDSY</shortName>
        <ecNumber evidence="6">2.5.1.16</ecNumber>
    </alternativeName>
</protein>
<dbReference type="Pfam" id="PF01564">
    <property type="entry name" value="Spermine_synth"/>
    <property type="match status" value="1"/>
</dbReference>
<comment type="function">
    <text evidence="6">Catalyzes the irreversible transfer of a propylamine group from the amino donor S-adenosylmethioninamine (decarboxy-AdoMet) to putrescine (1,4-diaminobutane) to yield spermidine.</text>
</comment>
<dbReference type="InterPro" id="IPR030374">
    <property type="entry name" value="PABS"/>
</dbReference>
<keyword evidence="4 6" id="KW-0620">Polyamine biosynthesis</keyword>
<keyword evidence="2 6" id="KW-0808">Transferase</keyword>
<dbReference type="GO" id="GO:0008295">
    <property type="term" value="P:spermidine biosynthetic process"/>
    <property type="evidence" value="ECO:0007669"/>
    <property type="project" value="UniProtKB-UniRule"/>
</dbReference>
<dbReference type="PANTHER" id="PTHR43317:SF1">
    <property type="entry name" value="THERMOSPERMINE SYNTHASE ACAULIS5"/>
    <property type="match status" value="1"/>
</dbReference>
<evidence type="ECO:0000259" key="8">
    <source>
        <dbReference type="PROSITE" id="PS51006"/>
    </source>
</evidence>
<name>A0A1C3E939_9PLAN</name>
<dbReference type="STRING" id="1841610.A6X21_07330"/>
<dbReference type="NCBIfam" id="NF002010">
    <property type="entry name" value="PRK00811.1"/>
    <property type="match status" value="1"/>
</dbReference>
<dbReference type="Gene3D" id="3.40.50.150">
    <property type="entry name" value="Vaccinia Virus protein VP39"/>
    <property type="match status" value="1"/>
</dbReference>
<dbReference type="PROSITE" id="PS51006">
    <property type="entry name" value="PABS_2"/>
    <property type="match status" value="1"/>
</dbReference>
<dbReference type="OrthoDB" id="9793120at2"/>
<evidence type="ECO:0000256" key="2">
    <source>
        <dbReference type="ARBA" id="ARBA00022679"/>
    </source>
</evidence>
<comment type="catalytic activity">
    <reaction evidence="5">
        <text>S-adenosyl 3-(methylsulfanyl)propylamine + spermidine = thermospermine + S-methyl-5'-thioadenosine + H(+)</text>
        <dbReference type="Rhea" id="RHEA:30515"/>
        <dbReference type="ChEBI" id="CHEBI:15378"/>
        <dbReference type="ChEBI" id="CHEBI:17509"/>
        <dbReference type="ChEBI" id="CHEBI:57443"/>
        <dbReference type="ChEBI" id="CHEBI:57834"/>
        <dbReference type="ChEBI" id="CHEBI:59903"/>
        <dbReference type="EC" id="2.5.1.79"/>
    </reaction>
</comment>
<evidence type="ECO:0000256" key="5">
    <source>
        <dbReference type="ARBA" id="ARBA00048874"/>
    </source>
</evidence>
<dbReference type="UniPathway" id="UPA00248">
    <property type="reaction ID" value="UER00314"/>
</dbReference>
<dbReference type="EMBL" id="LYDR01000123">
    <property type="protein sequence ID" value="ODA29788.1"/>
    <property type="molecule type" value="Genomic_DNA"/>
</dbReference>
<feature type="domain" description="PABS" evidence="8">
    <location>
        <begin position="4"/>
        <end position="240"/>
    </location>
</feature>
<comment type="pathway">
    <text evidence="6">Amine and polyamine biosynthesis; spermidine biosynthesis; spermidine from putrescine: step 1/1.</text>
</comment>
<organism evidence="9 10">
    <name type="scientific">Planctopirus hydrillae</name>
    <dbReference type="NCBI Taxonomy" id="1841610"/>
    <lineage>
        <taxon>Bacteria</taxon>
        <taxon>Pseudomonadati</taxon>
        <taxon>Planctomycetota</taxon>
        <taxon>Planctomycetia</taxon>
        <taxon>Planctomycetales</taxon>
        <taxon>Planctomycetaceae</taxon>
        <taxon>Planctopirus</taxon>
    </lineage>
</organism>
<dbReference type="InterPro" id="IPR001045">
    <property type="entry name" value="Spermi_synthase"/>
</dbReference>
<dbReference type="SUPFAM" id="SSF53335">
    <property type="entry name" value="S-adenosyl-L-methionine-dependent methyltransferases"/>
    <property type="match status" value="1"/>
</dbReference>
<dbReference type="RefSeq" id="WP_068849217.1">
    <property type="nucleotide sequence ID" value="NZ_LYDR01000123.1"/>
</dbReference>
<keyword evidence="3 6" id="KW-0745">Spermidine biosynthesis</keyword>
<evidence type="ECO:0000256" key="1">
    <source>
        <dbReference type="ARBA" id="ARBA00007867"/>
    </source>
</evidence>
<feature type="binding site" evidence="6">
    <location>
        <position position="167"/>
    </location>
    <ligand>
        <name>S-methyl-5'-thioadenosine</name>
        <dbReference type="ChEBI" id="CHEBI:17509"/>
    </ligand>
</feature>
<comment type="caution">
    <text evidence="9">The sequence shown here is derived from an EMBL/GenBank/DDBJ whole genome shotgun (WGS) entry which is preliminary data.</text>
</comment>
<evidence type="ECO:0000313" key="9">
    <source>
        <dbReference type="EMBL" id="ODA29788.1"/>
    </source>
</evidence>
<sequence>MDTSVWIAERLSPVDIYQHGVSQMLMHKQTAFQEMSIVISESYGKALVLDGKWQTCTGDEFIYHELIAHLPCVLHGAPRKVLIAGGADGGAAREVLKWKTVEEVVIADLDGEVIDACREMLPEIHQGSLNDARVKIQVADAFDLIEASSSEYDVIIADLTDPIEEGPAYPLFTREFFEACRAALTPDGVLINQAGSMAPPWVKLLARVTKTMESAFGYAVAAAAPVPTYGSLWGLTIARTKPIETGLSPAKIDELVQEHVQGSLRMFDGSAFVAALQTPRYVRQAIDHEQTVYTLENPPALSAEGDRRE</sequence>
<dbReference type="AlphaFoldDB" id="A0A1C3E939"/>